<evidence type="ECO:0000313" key="4">
    <source>
        <dbReference type="WBParaSite" id="ACRNAN_scaffold3858.g13175.t1"/>
    </source>
</evidence>
<dbReference type="AlphaFoldDB" id="A0A914DUL7"/>
<keyword evidence="3" id="KW-1185">Reference proteome</keyword>
<dbReference type="WBParaSite" id="ACRNAN_scaffold3858.g13175.t1">
    <property type="protein sequence ID" value="ACRNAN_scaffold3858.g13175.t1"/>
    <property type="gene ID" value="ACRNAN_scaffold3858.g13175"/>
</dbReference>
<feature type="chain" id="PRO_5037548591" evidence="2">
    <location>
        <begin position="21"/>
        <end position="131"/>
    </location>
</feature>
<accession>A0A914DUL7</accession>
<reference evidence="4" key="1">
    <citation type="submission" date="2022-11" db="UniProtKB">
        <authorList>
            <consortium name="WormBaseParasite"/>
        </authorList>
    </citation>
    <scope>IDENTIFICATION</scope>
</reference>
<evidence type="ECO:0000313" key="3">
    <source>
        <dbReference type="Proteomes" id="UP000887540"/>
    </source>
</evidence>
<evidence type="ECO:0000256" key="2">
    <source>
        <dbReference type="SAM" id="SignalP"/>
    </source>
</evidence>
<feature type="signal peptide" evidence="2">
    <location>
        <begin position="1"/>
        <end position="20"/>
    </location>
</feature>
<name>A0A914DUL7_9BILA</name>
<organism evidence="3 4">
    <name type="scientific">Acrobeloides nanus</name>
    <dbReference type="NCBI Taxonomy" id="290746"/>
    <lineage>
        <taxon>Eukaryota</taxon>
        <taxon>Metazoa</taxon>
        <taxon>Ecdysozoa</taxon>
        <taxon>Nematoda</taxon>
        <taxon>Chromadorea</taxon>
        <taxon>Rhabditida</taxon>
        <taxon>Tylenchina</taxon>
        <taxon>Cephalobomorpha</taxon>
        <taxon>Cephaloboidea</taxon>
        <taxon>Cephalobidae</taxon>
        <taxon>Acrobeloides</taxon>
    </lineage>
</organism>
<feature type="region of interest" description="Disordered" evidence="1">
    <location>
        <begin position="26"/>
        <end position="64"/>
    </location>
</feature>
<dbReference type="Proteomes" id="UP000887540">
    <property type="component" value="Unplaced"/>
</dbReference>
<feature type="compositionally biased region" description="Low complexity" evidence="1">
    <location>
        <begin position="42"/>
        <end position="53"/>
    </location>
</feature>
<sequence length="131" mass="14464">MNQIWVILLLSGFVVALCYGQFRPGSPHSSVNLPREKPNFPSNAERNAARSNAGQKFPGSRQKRQLHKFDQNGQHGGLNFGGNERYVGGTLHGNIPIGKNTNLQPYLNGEIVRGQGGKFNEFGGVLRYQWG</sequence>
<keyword evidence="2" id="KW-0732">Signal</keyword>
<protein>
    <submittedName>
        <fullName evidence="4">Hymenoptaecin</fullName>
    </submittedName>
</protein>
<evidence type="ECO:0000256" key="1">
    <source>
        <dbReference type="SAM" id="MobiDB-lite"/>
    </source>
</evidence>
<proteinExistence type="predicted"/>